<accession>A0ABM3BLH4</accession>
<dbReference type="InterPro" id="IPR000727">
    <property type="entry name" value="T_SNARE_dom"/>
</dbReference>
<dbReference type="InterPro" id="IPR009447">
    <property type="entry name" value="PIGW/GWT1"/>
</dbReference>
<dbReference type="PROSITE" id="PS50192">
    <property type="entry name" value="T_SNARE"/>
    <property type="match status" value="1"/>
</dbReference>
<evidence type="ECO:0000256" key="6">
    <source>
        <dbReference type="ARBA" id="ARBA00046280"/>
    </source>
</evidence>
<gene>
    <name evidence="9" type="primary">LOC121228917</name>
</gene>
<keyword evidence="8" id="KW-1185">Reference proteome</keyword>
<evidence type="ECO:0000256" key="4">
    <source>
        <dbReference type="ARBA" id="ARBA00022989"/>
    </source>
</evidence>
<evidence type="ECO:0000313" key="8">
    <source>
        <dbReference type="Proteomes" id="UP000818029"/>
    </source>
</evidence>
<keyword evidence="4" id="KW-1133">Transmembrane helix</keyword>
<dbReference type="InterPro" id="IPR039899">
    <property type="entry name" value="BET1_SNARE"/>
</dbReference>
<reference evidence="9" key="2">
    <citation type="submission" date="2025-08" db="UniProtKB">
        <authorList>
            <consortium name="RefSeq"/>
        </authorList>
    </citation>
    <scope>IDENTIFICATION</scope>
</reference>
<evidence type="ECO:0000313" key="9">
    <source>
        <dbReference type="RefSeq" id="XP_040967873.1"/>
    </source>
</evidence>
<evidence type="ECO:0000256" key="1">
    <source>
        <dbReference type="ARBA" id="ARBA00004141"/>
    </source>
</evidence>
<comment type="subcellular location">
    <subcellularLocation>
        <location evidence="6">Endomembrane system</location>
        <topology evidence="6">Single-pass type IV membrane protein</topology>
    </subcellularLocation>
    <subcellularLocation>
        <location evidence="1">Membrane</location>
        <topology evidence="1">Multi-pass membrane protein</topology>
    </subcellularLocation>
</comment>
<dbReference type="SUPFAM" id="SSF58038">
    <property type="entry name" value="SNARE fusion complex"/>
    <property type="match status" value="1"/>
</dbReference>
<dbReference type="GeneID" id="121228917"/>
<dbReference type="Gene3D" id="1.20.5.110">
    <property type="match status" value="1"/>
</dbReference>
<protein>
    <submittedName>
        <fullName evidence="9">GPI-anchored wall transfer protein 1</fullName>
    </submittedName>
</protein>
<dbReference type="RefSeq" id="XP_040967873.1">
    <property type="nucleotide sequence ID" value="XM_041111939.1"/>
</dbReference>
<name>A0ABM3BLH4_GOSHI</name>
<dbReference type="PANTHER" id="PTHR20661">
    <property type="entry name" value="PHOSPHATIDYLINOSITOL-GLYCAN BIOSYNTHESIS CLASS W PROTEIN"/>
    <property type="match status" value="1"/>
</dbReference>
<evidence type="ECO:0000256" key="2">
    <source>
        <dbReference type="ARBA" id="ARBA00022692"/>
    </source>
</evidence>
<dbReference type="Proteomes" id="UP000818029">
    <property type="component" value="Chromosome A05"/>
</dbReference>
<keyword evidence="3" id="KW-0813">Transport</keyword>
<keyword evidence="3" id="KW-0653">Protein transport</keyword>
<sequence length="221" mass="25266">MNKDGVVEIVAQSQLPCVLPPQDQSLEITVSFRLSNLQMSVLLFIFLTGDIHDEVESHNRMLDRMGNGMDATRGIMSGTMDRFKKVFEKKSNRKIMGMDLGVGSFVLMNAVTSRQARNIKSSMSWWKAAFKSATLLLLLGFARLASTLNLDYQVHVGEYGVNWNMEFNILALFSHQDELCFRNSNTLCVCMCVFFYVLNYILNQCLCIKFKFINFIFSFEV</sequence>
<evidence type="ECO:0000259" key="7">
    <source>
        <dbReference type="PROSITE" id="PS50192"/>
    </source>
</evidence>
<reference evidence="8" key="1">
    <citation type="journal article" date="2020" name="Nat. Genet.">
        <title>Genomic diversifications of five Gossypium allopolyploid species and their impact on cotton improvement.</title>
        <authorList>
            <person name="Chen Z.J."/>
            <person name="Sreedasyam A."/>
            <person name="Ando A."/>
            <person name="Song Q."/>
            <person name="De Santiago L.M."/>
            <person name="Hulse-Kemp A.M."/>
            <person name="Ding M."/>
            <person name="Ye W."/>
            <person name="Kirkbride R.C."/>
            <person name="Jenkins J."/>
            <person name="Plott C."/>
            <person name="Lovell J."/>
            <person name="Lin Y.M."/>
            <person name="Vaughn R."/>
            <person name="Liu B."/>
            <person name="Simpson S."/>
            <person name="Scheffler B.E."/>
            <person name="Wen L."/>
            <person name="Saski C.A."/>
            <person name="Grover C.E."/>
            <person name="Hu G."/>
            <person name="Conover J.L."/>
            <person name="Carlson J.W."/>
            <person name="Shu S."/>
            <person name="Boston L.B."/>
            <person name="Williams M."/>
            <person name="Peterson D.G."/>
            <person name="McGee K."/>
            <person name="Jones D.C."/>
            <person name="Wendel J.F."/>
            <person name="Stelly D.M."/>
            <person name="Grimwood J."/>
            <person name="Schmutz J."/>
        </authorList>
    </citation>
    <scope>NUCLEOTIDE SEQUENCE [LARGE SCALE GENOMIC DNA]</scope>
    <source>
        <strain evidence="8">cv. TM-1</strain>
    </source>
</reference>
<dbReference type="CDD" id="cd15853">
    <property type="entry name" value="SNARE_Bet1"/>
    <property type="match status" value="1"/>
</dbReference>
<dbReference type="PANTHER" id="PTHR20661:SF0">
    <property type="entry name" value="PHOSPHATIDYLINOSITOL-GLYCAN BIOSYNTHESIS CLASS W PROTEIN"/>
    <property type="match status" value="1"/>
</dbReference>
<organism evidence="8 9">
    <name type="scientific">Gossypium hirsutum</name>
    <name type="common">Upland cotton</name>
    <name type="synonym">Gossypium mexicanum</name>
    <dbReference type="NCBI Taxonomy" id="3635"/>
    <lineage>
        <taxon>Eukaryota</taxon>
        <taxon>Viridiplantae</taxon>
        <taxon>Streptophyta</taxon>
        <taxon>Embryophyta</taxon>
        <taxon>Tracheophyta</taxon>
        <taxon>Spermatophyta</taxon>
        <taxon>Magnoliopsida</taxon>
        <taxon>eudicotyledons</taxon>
        <taxon>Gunneridae</taxon>
        <taxon>Pentapetalae</taxon>
        <taxon>rosids</taxon>
        <taxon>malvids</taxon>
        <taxon>Malvales</taxon>
        <taxon>Malvaceae</taxon>
        <taxon>Malvoideae</taxon>
        <taxon>Gossypium</taxon>
    </lineage>
</organism>
<evidence type="ECO:0000256" key="3">
    <source>
        <dbReference type="ARBA" id="ARBA00022927"/>
    </source>
</evidence>
<proteinExistence type="predicted"/>
<keyword evidence="5" id="KW-0472">Membrane</keyword>
<dbReference type="Pfam" id="PF06423">
    <property type="entry name" value="GWT1"/>
    <property type="match status" value="1"/>
</dbReference>
<keyword evidence="2" id="KW-0812">Transmembrane</keyword>
<evidence type="ECO:0000256" key="5">
    <source>
        <dbReference type="ARBA" id="ARBA00023136"/>
    </source>
</evidence>
<feature type="domain" description="T-SNARE coiled-coil homology" evidence="7">
    <location>
        <begin position="47"/>
        <end position="86"/>
    </location>
</feature>